<comment type="caution">
    <text evidence="2">The sequence shown here is derived from an EMBL/GenBank/DDBJ whole genome shotgun (WGS) entry which is preliminary data.</text>
</comment>
<accession>A0AA37TL09</accession>
<dbReference type="NCBIfam" id="NF006617">
    <property type="entry name" value="PRK09184.1"/>
    <property type="match status" value="1"/>
</dbReference>
<sequence>MNDLDVQLKQLIINSLNLEDLQVSDIDSDEPLFGDGDGLNLDSIDALELGLAIKKTFNIVINGDDPAVREHFQSVTTLADYISSQSTQGAV</sequence>
<evidence type="ECO:0000313" key="3">
    <source>
        <dbReference type="Proteomes" id="UP001157439"/>
    </source>
</evidence>
<evidence type="ECO:0000313" key="2">
    <source>
        <dbReference type="EMBL" id="GLS83174.1"/>
    </source>
</evidence>
<proteinExistence type="predicted"/>
<protein>
    <submittedName>
        <fullName evidence="2">Acyl carrier protein</fullName>
    </submittedName>
</protein>
<dbReference type="Proteomes" id="UP001157439">
    <property type="component" value="Unassembled WGS sequence"/>
</dbReference>
<dbReference type="Gene3D" id="1.10.1200.10">
    <property type="entry name" value="ACP-like"/>
    <property type="match status" value="1"/>
</dbReference>
<dbReference type="AlphaFoldDB" id="A0AA37TL09"/>
<name>A0AA37TL09_9GAMM</name>
<dbReference type="InterPro" id="IPR009081">
    <property type="entry name" value="PP-bd_ACP"/>
</dbReference>
<dbReference type="EMBL" id="BSPO01000002">
    <property type="protein sequence ID" value="GLS83174.1"/>
    <property type="molecule type" value="Genomic_DNA"/>
</dbReference>
<dbReference type="RefSeq" id="WP_095497265.1">
    <property type="nucleotide sequence ID" value="NZ_BSPO01000002.1"/>
</dbReference>
<feature type="domain" description="Carrier" evidence="1">
    <location>
        <begin position="2"/>
        <end position="86"/>
    </location>
</feature>
<evidence type="ECO:0000259" key="1">
    <source>
        <dbReference type="PROSITE" id="PS50075"/>
    </source>
</evidence>
<reference evidence="2 3" key="1">
    <citation type="journal article" date="2014" name="Int. J. Syst. Evol. Microbiol.">
        <title>Complete genome sequence of Corynebacterium casei LMG S-19264T (=DSM 44701T), isolated from a smear-ripened cheese.</title>
        <authorList>
            <consortium name="US DOE Joint Genome Institute (JGI-PGF)"/>
            <person name="Walter F."/>
            <person name="Albersmeier A."/>
            <person name="Kalinowski J."/>
            <person name="Ruckert C."/>
        </authorList>
    </citation>
    <scope>NUCLEOTIDE SEQUENCE [LARGE SCALE GENOMIC DNA]</scope>
    <source>
        <strain evidence="2 3">NBRC 112785</strain>
    </source>
</reference>
<dbReference type="InterPro" id="IPR036736">
    <property type="entry name" value="ACP-like_sf"/>
</dbReference>
<gene>
    <name evidence="2" type="ORF">GCM10007894_11510</name>
</gene>
<keyword evidence="3" id="KW-1185">Reference proteome</keyword>
<dbReference type="PROSITE" id="PS50075">
    <property type="entry name" value="CARRIER"/>
    <property type="match status" value="1"/>
</dbReference>
<dbReference type="SUPFAM" id="SSF47336">
    <property type="entry name" value="ACP-like"/>
    <property type="match status" value="1"/>
</dbReference>
<organism evidence="2 3">
    <name type="scientific">Paraferrimonas haliotis</name>
    <dbReference type="NCBI Taxonomy" id="2013866"/>
    <lineage>
        <taxon>Bacteria</taxon>
        <taxon>Pseudomonadati</taxon>
        <taxon>Pseudomonadota</taxon>
        <taxon>Gammaproteobacteria</taxon>
        <taxon>Alteromonadales</taxon>
        <taxon>Ferrimonadaceae</taxon>
        <taxon>Paraferrimonas</taxon>
    </lineage>
</organism>